<dbReference type="EMBL" id="CAKOGL010000029">
    <property type="protein sequence ID" value="CAH2106585.1"/>
    <property type="molecule type" value="Genomic_DNA"/>
</dbReference>
<protein>
    <submittedName>
        <fullName evidence="1">Uncharacterized protein</fullName>
    </submittedName>
</protein>
<comment type="caution">
    <text evidence="1">The sequence shown here is derived from an EMBL/GenBank/DDBJ whole genome shotgun (WGS) entry which is preliminary data.</text>
</comment>
<dbReference type="Proteomes" id="UP001153954">
    <property type="component" value="Unassembled WGS sequence"/>
</dbReference>
<name>A0AAU9VA07_EUPED</name>
<keyword evidence="2" id="KW-1185">Reference proteome</keyword>
<organism evidence="1 2">
    <name type="scientific">Euphydryas editha</name>
    <name type="common">Edith's checkerspot</name>
    <dbReference type="NCBI Taxonomy" id="104508"/>
    <lineage>
        <taxon>Eukaryota</taxon>
        <taxon>Metazoa</taxon>
        <taxon>Ecdysozoa</taxon>
        <taxon>Arthropoda</taxon>
        <taxon>Hexapoda</taxon>
        <taxon>Insecta</taxon>
        <taxon>Pterygota</taxon>
        <taxon>Neoptera</taxon>
        <taxon>Endopterygota</taxon>
        <taxon>Lepidoptera</taxon>
        <taxon>Glossata</taxon>
        <taxon>Ditrysia</taxon>
        <taxon>Papilionoidea</taxon>
        <taxon>Nymphalidae</taxon>
        <taxon>Nymphalinae</taxon>
        <taxon>Euphydryas</taxon>
    </lineage>
</organism>
<evidence type="ECO:0000313" key="2">
    <source>
        <dbReference type="Proteomes" id="UP001153954"/>
    </source>
</evidence>
<sequence length="138" mass="15617">MGQVIPLIFRPASTLLQYAENALIEFLAITKANREVSMAMCKKIMQTYQYNHQRLLEVELEEAEAAIYHSDTRQVIKGKMSFKYMAAYNITAGFVSAVESEGRDEEPQIFETPEGDPVVVVARCTKVIISYVIITKCM</sequence>
<reference evidence="1" key="1">
    <citation type="submission" date="2022-03" db="EMBL/GenBank/DDBJ databases">
        <authorList>
            <person name="Tunstrom K."/>
        </authorList>
    </citation>
    <scope>NUCLEOTIDE SEQUENCE</scope>
</reference>
<gene>
    <name evidence="1" type="ORF">EEDITHA_LOCUS20702</name>
</gene>
<dbReference type="AlphaFoldDB" id="A0AAU9VA07"/>
<evidence type="ECO:0000313" key="1">
    <source>
        <dbReference type="EMBL" id="CAH2106585.1"/>
    </source>
</evidence>
<proteinExistence type="predicted"/>
<accession>A0AAU9VA07</accession>